<dbReference type="InterPro" id="IPR036291">
    <property type="entry name" value="NAD(P)-bd_dom_sf"/>
</dbReference>
<sequence length="301" mass="30730">MKAVQFEEFGGPEVLHIVDREVPQPGPGQVRVRVQAAGVNPLDGKIRSGALQALFPTTLPVVPGFELAGVVDAVGEEVEELSVGDEVFGWSDTGAYAEFALVTAMAVKPSGLDWASAAALPVASEAAERVLDLLGIKAGETLLVHGASGAVGTLAVQLAVERGARVVGTAGPDNLDRVAGLGATATTYGPGLVDRVRALAPEGVDAVFDVAGKGALEDSIALRGSTDRIITIADFRARELGITFASGPGQRSAVRLGAVGRAVAAGDISVVVTTYPLERAVEAQQLSDGGHSRGKLILLVS</sequence>
<keyword evidence="1" id="KW-0521">NADP</keyword>
<dbReference type="InterPro" id="IPR013149">
    <property type="entry name" value="ADH-like_C"/>
</dbReference>
<dbReference type="SUPFAM" id="SSF51735">
    <property type="entry name" value="NAD(P)-binding Rossmann-fold domains"/>
    <property type="match status" value="1"/>
</dbReference>
<evidence type="ECO:0000313" key="3">
    <source>
        <dbReference type="EMBL" id="MBP2418897.1"/>
    </source>
</evidence>
<dbReference type="SUPFAM" id="SSF50129">
    <property type="entry name" value="GroES-like"/>
    <property type="match status" value="1"/>
</dbReference>
<dbReference type="Gene3D" id="3.90.180.10">
    <property type="entry name" value="Medium-chain alcohol dehydrogenases, catalytic domain"/>
    <property type="match status" value="1"/>
</dbReference>
<evidence type="ECO:0000313" key="4">
    <source>
        <dbReference type="Proteomes" id="UP000758168"/>
    </source>
</evidence>
<dbReference type="InterPro" id="IPR013154">
    <property type="entry name" value="ADH-like_N"/>
</dbReference>
<dbReference type="RefSeq" id="WP_210058800.1">
    <property type="nucleotide sequence ID" value="NZ_BAAAMH010000037.1"/>
</dbReference>
<dbReference type="InterPro" id="IPR011032">
    <property type="entry name" value="GroES-like_sf"/>
</dbReference>
<feature type="domain" description="Enoyl reductase (ER)" evidence="2">
    <location>
        <begin position="10"/>
        <end position="298"/>
    </location>
</feature>
<dbReference type="Gene3D" id="3.40.50.720">
    <property type="entry name" value="NAD(P)-binding Rossmann-like Domain"/>
    <property type="match status" value="1"/>
</dbReference>
<gene>
    <name evidence="3" type="ORF">JOF54_003819</name>
</gene>
<accession>A0ABS4ZCY8</accession>
<dbReference type="Proteomes" id="UP000758168">
    <property type="component" value="Unassembled WGS sequence"/>
</dbReference>
<keyword evidence="4" id="KW-1185">Reference proteome</keyword>
<proteinExistence type="predicted"/>
<dbReference type="Pfam" id="PF08240">
    <property type="entry name" value="ADH_N"/>
    <property type="match status" value="1"/>
</dbReference>
<protein>
    <submittedName>
        <fullName evidence="3">NADPH:quinone reductase-like Zn-dependent oxidoreductase</fullName>
    </submittedName>
</protein>
<dbReference type="PANTHER" id="PTHR44154">
    <property type="entry name" value="QUINONE OXIDOREDUCTASE"/>
    <property type="match status" value="1"/>
</dbReference>
<dbReference type="SMART" id="SM00829">
    <property type="entry name" value="PKS_ER"/>
    <property type="match status" value="1"/>
</dbReference>
<dbReference type="CDD" id="cd05289">
    <property type="entry name" value="MDR_like_2"/>
    <property type="match status" value="1"/>
</dbReference>
<dbReference type="EMBL" id="JAGIOB010000001">
    <property type="protein sequence ID" value="MBP2418897.1"/>
    <property type="molecule type" value="Genomic_DNA"/>
</dbReference>
<organism evidence="3 4">
    <name type="scientific">Microlunatus capsulatus</name>
    <dbReference type="NCBI Taxonomy" id="99117"/>
    <lineage>
        <taxon>Bacteria</taxon>
        <taxon>Bacillati</taxon>
        <taxon>Actinomycetota</taxon>
        <taxon>Actinomycetes</taxon>
        <taxon>Propionibacteriales</taxon>
        <taxon>Propionibacteriaceae</taxon>
        <taxon>Microlunatus</taxon>
    </lineage>
</organism>
<reference evidence="3 4" key="1">
    <citation type="submission" date="2021-03" db="EMBL/GenBank/DDBJ databases">
        <title>Sequencing the genomes of 1000 actinobacteria strains.</title>
        <authorList>
            <person name="Klenk H.-P."/>
        </authorList>
    </citation>
    <scope>NUCLEOTIDE SEQUENCE [LARGE SCALE GENOMIC DNA]</scope>
    <source>
        <strain evidence="3 4">DSM 12936</strain>
    </source>
</reference>
<dbReference type="InterPro" id="IPR051603">
    <property type="entry name" value="Zinc-ADH_QOR/CCCR"/>
</dbReference>
<dbReference type="PANTHER" id="PTHR44154:SF1">
    <property type="entry name" value="QUINONE OXIDOREDUCTASE"/>
    <property type="match status" value="1"/>
</dbReference>
<comment type="caution">
    <text evidence="3">The sequence shown here is derived from an EMBL/GenBank/DDBJ whole genome shotgun (WGS) entry which is preliminary data.</text>
</comment>
<dbReference type="InterPro" id="IPR020843">
    <property type="entry name" value="ER"/>
</dbReference>
<name>A0ABS4ZCY8_9ACTN</name>
<dbReference type="Pfam" id="PF00107">
    <property type="entry name" value="ADH_zinc_N"/>
    <property type="match status" value="1"/>
</dbReference>
<evidence type="ECO:0000259" key="2">
    <source>
        <dbReference type="SMART" id="SM00829"/>
    </source>
</evidence>
<evidence type="ECO:0000256" key="1">
    <source>
        <dbReference type="ARBA" id="ARBA00022857"/>
    </source>
</evidence>